<dbReference type="RefSeq" id="WP_139938306.1">
    <property type="nucleotide sequence ID" value="NZ_JBHSYP010000022.1"/>
</dbReference>
<dbReference type="GO" id="GO:0046872">
    <property type="term" value="F:metal ion binding"/>
    <property type="evidence" value="ECO:0007669"/>
    <property type="project" value="UniProtKB-KW"/>
</dbReference>
<dbReference type="EMBL" id="VFIY01000004">
    <property type="protein sequence ID" value="TPD63056.1"/>
    <property type="molecule type" value="Genomic_DNA"/>
</dbReference>
<sequence>MASWTKNWPASPLHPAFVISTWFYSGLMPKAPGTWGSLAALPFAWLLIDQGGIAGLGIGILLSFIVGLWASMVYMVVSGRADPGEVVIDEVCGVWITCLPLALLPGPVETEDWGMAFALFRLFDILKPWPIRIFDRKHSAFGVMMDDVVAGIMAALLLWGYKLYV</sequence>
<organism evidence="4 5">
    <name type="scientific">Emcibacter nanhaiensis</name>
    <dbReference type="NCBI Taxonomy" id="1505037"/>
    <lineage>
        <taxon>Bacteria</taxon>
        <taxon>Pseudomonadati</taxon>
        <taxon>Pseudomonadota</taxon>
        <taxon>Alphaproteobacteria</taxon>
        <taxon>Emcibacterales</taxon>
        <taxon>Emcibacteraceae</taxon>
        <taxon>Emcibacter</taxon>
    </lineage>
</organism>
<name>A0A501PTG8_9PROT</name>
<feature type="transmembrane region" description="Helical" evidence="2">
    <location>
        <begin position="55"/>
        <end position="77"/>
    </location>
</feature>
<evidence type="ECO:0000256" key="2">
    <source>
        <dbReference type="SAM" id="Phobius"/>
    </source>
</evidence>
<dbReference type="PANTHER" id="PTHR36305:SF1">
    <property type="entry name" value="PHOSPHATIDYLGLYCEROPHOSPHATASE A"/>
    <property type="match status" value="1"/>
</dbReference>
<evidence type="ECO:0000259" key="3">
    <source>
        <dbReference type="Pfam" id="PF04608"/>
    </source>
</evidence>
<keyword evidence="5" id="KW-1185">Reference proteome</keyword>
<gene>
    <name evidence="4" type="ORF">FIV46_02965</name>
</gene>
<comment type="function">
    <text evidence="1">Lipid phosphatase which dephosphorylates phosphatidylglycerophosphate (PGP) to phosphatidylglycerol (PG).</text>
</comment>
<keyword evidence="2" id="KW-1133">Transmembrane helix</keyword>
<evidence type="ECO:0000313" key="5">
    <source>
        <dbReference type="Proteomes" id="UP000319148"/>
    </source>
</evidence>
<reference evidence="5" key="1">
    <citation type="submission" date="2019-06" db="EMBL/GenBank/DDBJ databases">
        <title>The complete genome of Emcibacter congregatus ZYLT.</title>
        <authorList>
            <person name="Zhao Z."/>
        </authorList>
    </citation>
    <scope>NUCLEOTIDE SEQUENCE [LARGE SCALE GENOMIC DNA]</scope>
    <source>
        <strain evidence="5">MCCC 1A06723</strain>
    </source>
</reference>
<keyword evidence="1" id="KW-0595">Phospholipid degradation</keyword>
<keyword evidence="1" id="KW-0442">Lipid degradation</keyword>
<keyword evidence="1" id="KW-0378">Hydrolase</keyword>
<keyword evidence="1" id="KW-0443">Lipid metabolism</keyword>
<evidence type="ECO:0000256" key="1">
    <source>
        <dbReference type="PIRNR" id="PIRNR006162"/>
    </source>
</evidence>
<dbReference type="GO" id="GO:0005886">
    <property type="term" value="C:plasma membrane"/>
    <property type="evidence" value="ECO:0007669"/>
    <property type="project" value="UniProtKB-SubCell"/>
</dbReference>
<dbReference type="GO" id="GO:0009395">
    <property type="term" value="P:phospholipid catabolic process"/>
    <property type="evidence" value="ECO:0007669"/>
    <property type="project" value="UniProtKB-KW"/>
</dbReference>
<dbReference type="EC" id="3.1.3.27" evidence="1"/>
<dbReference type="GO" id="GO:0006655">
    <property type="term" value="P:phosphatidylglycerol biosynthetic process"/>
    <property type="evidence" value="ECO:0007669"/>
    <property type="project" value="UniProtKB-UniPathway"/>
</dbReference>
<keyword evidence="1 2" id="KW-0812">Transmembrane</keyword>
<comment type="pathway">
    <text evidence="1">Phospholipid metabolism; phosphatidylglycerol biosynthesis; phosphatidylglycerol from CDP-diacylglycerol: step 2/2.</text>
</comment>
<dbReference type="InterPro" id="IPR007686">
    <property type="entry name" value="YutG/PgpA"/>
</dbReference>
<dbReference type="UniPathway" id="UPA00084">
    <property type="reaction ID" value="UER00504"/>
</dbReference>
<dbReference type="AlphaFoldDB" id="A0A501PTG8"/>
<dbReference type="Proteomes" id="UP000319148">
    <property type="component" value="Unassembled WGS sequence"/>
</dbReference>
<dbReference type="GO" id="GO:0008962">
    <property type="term" value="F:phosphatidylglycerophosphatase activity"/>
    <property type="evidence" value="ECO:0007669"/>
    <property type="project" value="UniProtKB-EC"/>
</dbReference>
<accession>A0A501PTG8</accession>
<comment type="subcellular location">
    <subcellularLocation>
        <location evidence="1">Cell inner membrane</location>
        <topology evidence="1">Multi-pass membrane protein</topology>
    </subcellularLocation>
</comment>
<comment type="caution">
    <text evidence="4">The sequence shown here is derived from an EMBL/GenBank/DDBJ whole genome shotgun (WGS) entry which is preliminary data.</text>
</comment>
<comment type="cofactor">
    <cofactor evidence="1">
        <name>Mg(2+)</name>
        <dbReference type="ChEBI" id="CHEBI:18420"/>
    </cofactor>
</comment>
<proteinExistence type="predicted"/>
<dbReference type="Pfam" id="PF04608">
    <property type="entry name" value="PgpA"/>
    <property type="match status" value="1"/>
</dbReference>
<keyword evidence="1" id="KW-1003">Cell membrane</keyword>
<dbReference type="InterPro" id="IPR036681">
    <property type="entry name" value="PgpA-like_sf"/>
</dbReference>
<dbReference type="OrthoDB" id="9804091at2"/>
<keyword evidence="1" id="KW-1208">Phospholipid metabolism</keyword>
<evidence type="ECO:0000313" key="4">
    <source>
        <dbReference type="EMBL" id="TPD63056.1"/>
    </source>
</evidence>
<keyword evidence="1" id="KW-0460">Magnesium</keyword>
<feature type="domain" description="YutG/PgpA" evidence="3">
    <location>
        <begin position="18"/>
        <end position="159"/>
    </location>
</feature>
<dbReference type="PIRSF" id="PIRSF006162">
    <property type="entry name" value="PgpA"/>
    <property type="match status" value="1"/>
</dbReference>
<keyword evidence="1 2" id="KW-0472">Membrane</keyword>
<dbReference type="CDD" id="cd06971">
    <property type="entry name" value="PgpA"/>
    <property type="match status" value="1"/>
</dbReference>
<dbReference type="PANTHER" id="PTHR36305">
    <property type="entry name" value="PHOSPHATIDYLGLYCEROPHOSPHATASE A"/>
    <property type="match status" value="1"/>
</dbReference>
<dbReference type="SUPFAM" id="SSF101307">
    <property type="entry name" value="YutG-like"/>
    <property type="match status" value="1"/>
</dbReference>
<dbReference type="InterPro" id="IPR026037">
    <property type="entry name" value="PgpA"/>
</dbReference>
<feature type="transmembrane region" description="Helical" evidence="2">
    <location>
        <begin position="141"/>
        <end position="161"/>
    </location>
</feature>
<feature type="transmembrane region" description="Helical" evidence="2">
    <location>
        <begin position="31"/>
        <end position="48"/>
    </location>
</feature>
<protein>
    <recommendedName>
        <fullName evidence="1">Phosphatidylglycerophosphatase A</fullName>
        <ecNumber evidence="1">3.1.3.27</ecNumber>
    </recommendedName>
    <alternativeName>
        <fullName evidence="1">Phosphatidylglycerolphosphate phosphatase A</fullName>
    </alternativeName>
</protein>
<comment type="catalytic activity">
    <reaction evidence="1">
        <text>a 1,2-diacyl-sn-glycero-3-phospho-(1'-sn-glycero-3'-phosphate) + H2O = a 1,2-diacyl-sn-glycero-3-phospho-(1'-sn-glycerol) + phosphate</text>
        <dbReference type="Rhea" id="RHEA:33751"/>
        <dbReference type="ChEBI" id="CHEBI:15377"/>
        <dbReference type="ChEBI" id="CHEBI:43474"/>
        <dbReference type="ChEBI" id="CHEBI:60110"/>
        <dbReference type="ChEBI" id="CHEBI:64716"/>
        <dbReference type="EC" id="3.1.3.27"/>
    </reaction>
</comment>
<keyword evidence="1" id="KW-0479">Metal-binding</keyword>
<keyword evidence="1" id="KW-0997">Cell inner membrane</keyword>